<proteinExistence type="predicted"/>
<organism evidence="1 2">
    <name type="scientific">Agaribacter marinus</name>
    <dbReference type="NCBI Taxonomy" id="1431249"/>
    <lineage>
        <taxon>Bacteria</taxon>
        <taxon>Pseudomonadati</taxon>
        <taxon>Pseudomonadota</taxon>
        <taxon>Gammaproteobacteria</taxon>
        <taxon>Alteromonadales</taxon>
        <taxon>Alteromonadaceae</taxon>
        <taxon>Agaribacter</taxon>
    </lineage>
</organism>
<keyword evidence="2" id="KW-1185">Reference proteome</keyword>
<dbReference type="Proteomes" id="UP001156601">
    <property type="component" value="Unassembled WGS sequence"/>
</dbReference>
<sequence length="134" mass="14614">MMLKENIPYANLIYSALDLCKIMLAKSAQLFPFAVVSIDNDVQCVFSQFEGESAQAGMIEELQDQISNVRLTASNTIGILVYAATVSNPNGNESDALVISITDSSGNNTITLYPYTLRDNTVELSSPFTCNFLD</sequence>
<comment type="caution">
    <text evidence="1">The sequence shown here is derived from an EMBL/GenBank/DDBJ whole genome shotgun (WGS) entry which is preliminary data.</text>
</comment>
<dbReference type="EMBL" id="BSOT01000005">
    <property type="protein sequence ID" value="GLR71144.1"/>
    <property type="molecule type" value="Genomic_DNA"/>
</dbReference>
<reference evidence="1" key="2">
    <citation type="submission" date="2023-01" db="EMBL/GenBank/DDBJ databases">
        <title>Draft genome sequence of Agaribacter marinus strain NBRC 110023.</title>
        <authorList>
            <person name="Sun Q."/>
            <person name="Mori K."/>
        </authorList>
    </citation>
    <scope>NUCLEOTIDE SEQUENCE</scope>
    <source>
        <strain evidence="1">NBRC 110023</strain>
    </source>
</reference>
<dbReference type="AlphaFoldDB" id="A0AA37SYY2"/>
<protein>
    <submittedName>
        <fullName evidence="1">Uncharacterized protein</fullName>
    </submittedName>
</protein>
<evidence type="ECO:0000313" key="2">
    <source>
        <dbReference type="Proteomes" id="UP001156601"/>
    </source>
</evidence>
<accession>A0AA37SYY2</accession>
<reference evidence="1" key="1">
    <citation type="journal article" date="2014" name="Int. J. Syst. Evol. Microbiol.">
        <title>Complete genome sequence of Corynebacterium casei LMG S-19264T (=DSM 44701T), isolated from a smear-ripened cheese.</title>
        <authorList>
            <consortium name="US DOE Joint Genome Institute (JGI-PGF)"/>
            <person name="Walter F."/>
            <person name="Albersmeier A."/>
            <person name="Kalinowski J."/>
            <person name="Ruckert C."/>
        </authorList>
    </citation>
    <scope>NUCLEOTIDE SEQUENCE</scope>
    <source>
        <strain evidence="1">NBRC 110023</strain>
    </source>
</reference>
<gene>
    <name evidence="1" type="ORF">GCM10007852_20520</name>
</gene>
<evidence type="ECO:0000313" key="1">
    <source>
        <dbReference type="EMBL" id="GLR71144.1"/>
    </source>
</evidence>
<name>A0AA37SYY2_9ALTE</name>